<evidence type="ECO:0000256" key="1">
    <source>
        <dbReference type="SAM" id="Coils"/>
    </source>
</evidence>
<keyword evidence="1" id="KW-0175">Coiled coil</keyword>
<evidence type="ECO:0008006" key="5">
    <source>
        <dbReference type="Google" id="ProtNLM"/>
    </source>
</evidence>
<sequence length="352" mass="38929">MEPTTDSSVVIPIPIPSDTTTGNEEPLETTSADMEVSPCCDSLAYLLRTIVIIGKEATMPTLVTLAASLPRFKHPFAMTSVPKSPFETGVASDEEALDKARSCLMEGMHLLNEVFVRTKTLHEQTKEEAKRVKEEVVSLSERNQSLVKDFSQALGQQEELNKLNQDLQLNLDDAVSQLEIVCSSKDVSIKLLEEELAATKLLMFEKDARIATLSDSQLLMEENIASYQTGADQKAEELRWVIKEGIPTFVRAFLDSSDFGAVNAALQTFAIQLGLHKACVDMKEKYTEELKGKNVLYSYLDAHHQIMERFSEMTTYKYSLVSALESEEMDVGGLKKLLKTVDSSGADEVGSG</sequence>
<feature type="coiled-coil region" evidence="1">
    <location>
        <begin position="122"/>
        <end position="177"/>
    </location>
</feature>
<proteinExistence type="predicted"/>
<reference evidence="3 4" key="1">
    <citation type="submission" date="2022-01" db="EMBL/GenBank/DDBJ databases">
        <authorList>
            <person name="Xiong W."/>
            <person name="Schranz E."/>
        </authorList>
    </citation>
    <scope>NUCLEOTIDE SEQUENCE [LARGE SCALE GENOMIC DNA]</scope>
</reference>
<feature type="compositionally biased region" description="Polar residues" evidence="2">
    <location>
        <begin position="17"/>
        <end position="32"/>
    </location>
</feature>
<dbReference type="Proteomes" id="UP001157418">
    <property type="component" value="Unassembled WGS sequence"/>
</dbReference>
<keyword evidence="4" id="KW-1185">Reference proteome</keyword>
<comment type="caution">
    <text evidence="3">The sequence shown here is derived from an EMBL/GenBank/DDBJ whole genome shotgun (WGS) entry which is preliminary data.</text>
</comment>
<name>A0AAU9NK10_9ASTR</name>
<dbReference type="EMBL" id="CAKMRJ010004445">
    <property type="protein sequence ID" value="CAH1438175.1"/>
    <property type="molecule type" value="Genomic_DNA"/>
</dbReference>
<accession>A0AAU9NK10</accession>
<protein>
    <recommendedName>
        <fullName evidence="5">FRIGIDA-like protein</fullName>
    </recommendedName>
</protein>
<evidence type="ECO:0000313" key="3">
    <source>
        <dbReference type="EMBL" id="CAH1438175.1"/>
    </source>
</evidence>
<feature type="region of interest" description="Disordered" evidence="2">
    <location>
        <begin position="1"/>
        <end position="33"/>
    </location>
</feature>
<organism evidence="3 4">
    <name type="scientific">Lactuca virosa</name>
    <dbReference type="NCBI Taxonomy" id="75947"/>
    <lineage>
        <taxon>Eukaryota</taxon>
        <taxon>Viridiplantae</taxon>
        <taxon>Streptophyta</taxon>
        <taxon>Embryophyta</taxon>
        <taxon>Tracheophyta</taxon>
        <taxon>Spermatophyta</taxon>
        <taxon>Magnoliopsida</taxon>
        <taxon>eudicotyledons</taxon>
        <taxon>Gunneridae</taxon>
        <taxon>Pentapetalae</taxon>
        <taxon>asterids</taxon>
        <taxon>campanulids</taxon>
        <taxon>Asterales</taxon>
        <taxon>Asteraceae</taxon>
        <taxon>Cichorioideae</taxon>
        <taxon>Cichorieae</taxon>
        <taxon>Lactucinae</taxon>
        <taxon>Lactuca</taxon>
    </lineage>
</organism>
<evidence type="ECO:0000313" key="4">
    <source>
        <dbReference type="Proteomes" id="UP001157418"/>
    </source>
</evidence>
<dbReference type="AlphaFoldDB" id="A0AAU9NK10"/>
<gene>
    <name evidence="3" type="ORF">LVIROSA_LOCUS24446</name>
</gene>
<evidence type="ECO:0000256" key="2">
    <source>
        <dbReference type="SAM" id="MobiDB-lite"/>
    </source>
</evidence>